<proteinExistence type="predicted"/>
<dbReference type="PANTHER" id="PTHR11176">
    <property type="entry name" value="BOULE-RELATED"/>
    <property type="match status" value="1"/>
</dbReference>
<dbReference type="Proteomes" id="UP000283530">
    <property type="component" value="Unassembled WGS sequence"/>
</dbReference>
<dbReference type="InterPro" id="IPR000504">
    <property type="entry name" value="RRM_dom"/>
</dbReference>
<reference evidence="5 6" key="1">
    <citation type="journal article" date="2019" name="Nat. Plants">
        <title>Stout camphor tree genome fills gaps in understanding of flowering plant genome evolution.</title>
        <authorList>
            <person name="Chaw S.M."/>
            <person name="Liu Y.C."/>
            <person name="Wu Y.W."/>
            <person name="Wang H.Y."/>
            <person name="Lin C.I."/>
            <person name="Wu C.S."/>
            <person name="Ke H.M."/>
            <person name="Chang L.Y."/>
            <person name="Hsu C.Y."/>
            <person name="Yang H.T."/>
            <person name="Sudianto E."/>
            <person name="Hsu M.H."/>
            <person name="Wu K.P."/>
            <person name="Wang L.N."/>
            <person name="Leebens-Mack J.H."/>
            <person name="Tsai I.J."/>
        </authorList>
    </citation>
    <scope>NUCLEOTIDE SEQUENCE [LARGE SCALE GENOMIC DNA]</scope>
    <source>
        <strain evidence="6">cv. Chaw 1501</strain>
        <tissue evidence="5">Young leaves</tissue>
    </source>
</reference>
<feature type="domain" description="RRM" evidence="4">
    <location>
        <begin position="24"/>
        <end position="101"/>
    </location>
</feature>
<organism evidence="5 6">
    <name type="scientific">Cinnamomum micranthum f. kanehirae</name>
    <dbReference type="NCBI Taxonomy" id="337451"/>
    <lineage>
        <taxon>Eukaryota</taxon>
        <taxon>Viridiplantae</taxon>
        <taxon>Streptophyta</taxon>
        <taxon>Embryophyta</taxon>
        <taxon>Tracheophyta</taxon>
        <taxon>Spermatophyta</taxon>
        <taxon>Magnoliopsida</taxon>
        <taxon>Magnoliidae</taxon>
        <taxon>Laurales</taxon>
        <taxon>Lauraceae</taxon>
        <taxon>Cinnamomum</taxon>
    </lineage>
</organism>
<dbReference type="Gene3D" id="3.30.70.330">
    <property type="match status" value="1"/>
</dbReference>
<evidence type="ECO:0000256" key="2">
    <source>
        <dbReference type="PROSITE-ProRule" id="PRU00176"/>
    </source>
</evidence>
<keyword evidence="1 2" id="KW-0694">RNA-binding</keyword>
<dbReference type="EMBL" id="QPKB01000006">
    <property type="protein sequence ID" value="RWR86511.1"/>
    <property type="molecule type" value="Genomic_DNA"/>
</dbReference>
<accession>A0A3S3NFC1</accession>
<evidence type="ECO:0000313" key="6">
    <source>
        <dbReference type="Proteomes" id="UP000283530"/>
    </source>
</evidence>
<feature type="compositionally biased region" description="Low complexity" evidence="3">
    <location>
        <begin position="198"/>
        <end position="219"/>
    </location>
</feature>
<comment type="caution">
    <text evidence="5">The sequence shown here is derived from an EMBL/GenBank/DDBJ whole genome shotgun (WGS) entry which is preliminary data.</text>
</comment>
<name>A0A3S3NFC1_9MAGN</name>
<evidence type="ECO:0000259" key="4">
    <source>
        <dbReference type="PROSITE" id="PS50102"/>
    </source>
</evidence>
<dbReference type="InterPro" id="IPR012677">
    <property type="entry name" value="Nucleotide-bd_a/b_plait_sf"/>
</dbReference>
<dbReference type="GO" id="GO:0003723">
    <property type="term" value="F:RNA binding"/>
    <property type="evidence" value="ECO:0007669"/>
    <property type="project" value="UniProtKB-UniRule"/>
</dbReference>
<dbReference type="Pfam" id="PF00076">
    <property type="entry name" value="RRM_1"/>
    <property type="match status" value="1"/>
</dbReference>
<dbReference type="PANTHER" id="PTHR11176:SF22">
    <property type="entry name" value="RNA-BINDING PROTEIN 38-LIKE ISOFORM X1"/>
    <property type="match status" value="1"/>
</dbReference>
<dbReference type="InterPro" id="IPR035979">
    <property type="entry name" value="RBD_domain_sf"/>
</dbReference>
<dbReference type="SUPFAM" id="SSF54928">
    <property type="entry name" value="RNA-binding domain, RBD"/>
    <property type="match status" value="1"/>
</dbReference>
<evidence type="ECO:0000256" key="3">
    <source>
        <dbReference type="SAM" id="MobiDB-lite"/>
    </source>
</evidence>
<protein>
    <submittedName>
        <fullName evidence="5">RNA-binding protein 38 isoform X2</fullName>
    </submittedName>
</protein>
<dbReference type="PROSITE" id="PS50102">
    <property type="entry name" value="RRM"/>
    <property type="match status" value="1"/>
</dbReference>
<dbReference type="SMART" id="SM00360">
    <property type="entry name" value="RRM"/>
    <property type="match status" value="1"/>
</dbReference>
<dbReference type="FunFam" id="3.30.70.330:FF:000250">
    <property type="entry name" value="RNA-binding (RRM/RBD/RNP motifs) family protein"/>
    <property type="match status" value="1"/>
</dbReference>
<dbReference type="AlphaFoldDB" id="A0A3S3NFC1"/>
<keyword evidence="6" id="KW-1185">Reference proteome</keyword>
<feature type="region of interest" description="Disordered" evidence="3">
    <location>
        <begin position="198"/>
        <end position="225"/>
    </location>
</feature>
<evidence type="ECO:0000313" key="5">
    <source>
        <dbReference type="EMBL" id="RWR86511.1"/>
    </source>
</evidence>
<evidence type="ECO:0000256" key="1">
    <source>
        <dbReference type="ARBA" id="ARBA00022884"/>
    </source>
</evidence>
<dbReference type="STRING" id="337451.A0A3S3NFC1"/>
<gene>
    <name evidence="5" type="ORF">CKAN_01541100</name>
</gene>
<dbReference type="CDD" id="cd12384">
    <property type="entry name" value="RRM_RBM24_RBM38_like"/>
    <property type="match status" value="1"/>
</dbReference>
<sequence length="225" mass="24451">MSQNRQFQMGGGSNAGQFGDTTYTKIFVGGLAWETQRDTMRRYFEQFGDIQEAVVITDKSTGRSKGYGFVTFKDPDSAMRACQDPSPVIDGRRANCNLASLGARPSRPPTPQHGSCSINLAYASMHQRNYYSVYGGQQFSPYYTTGAGIYHNYYPYYAQYQQSSQTQGVGMQYPPMVQYPYLPQQYGAGVLSLPASVASTTGAPPGPAVAPSSSQAGPATTKEQS</sequence>
<dbReference type="OrthoDB" id="439808at2759"/>